<dbReference type="InterPro" id="IPR036427">
    <property type="entry name" value="Bromodomain-like_sf"/>
</dbReference>
<evidence type="ECO:0000256" key="4">
    <source>
        <dbReference type="ARBA" id="ARBA00022853"/>
    </source>
</evidence>
<feature type="compositionally biased region" description="Polar residues" evidence="16">
    <location>
        <begin position="421"/>
        <end position="430"/>
    </location>
</feature>
<keyword evidence="3" id="KW-0221">Differentiation</keyword>
<dbReference type="InterPro" id="IPR027353">
    <property type="entry name" value="NET_dom"/>
</dbReference>
<dbReference type="GO" id="GO:0030154">
    <property type="term" value="P:cell differentiation"/>
    <property type="evidence" value="ECO:0007669"/>
    <property type="project" value="UniProtKB-KW"/>
</dbReference>
<dbReference type="PRINTS" id="PR00503">
    <property type="entry name" value="BROMODOMAIN"/>
</dbReference>
<feature type="region of interest" description="Disordered" evidence="16">
    <location>
        <begin position="472"/>
        <end position="540"/>
    </location>
</feature>
<dbReference type="GeneID" id="117677182"/>
<comment type="similarity">
    <text evidence="14">Belongs to the BET family.</text>
</comment>
<feature type="region of interest" description="Disordered" evidence="16">
    <location>
        <begin position="882"/>
        <end position="903"/>
    </location>
</feature>
<keyword evidence="11" id="KW-0539">Nucleus</keyword>
<proteinExistence type="inferred from homology"/>
<gene>
    <name evidence="20" type="primary">BRDT</name>
</gene>
<organism evidence="19 20">
    <name type="scientific">Pantherophis guttatus</name>
    <name type="common">Corn snake</name>
    <name type="synonym">Elaphe guttata</name>
    <dbReference type="NCBI Taxonomy" id="94885"/>
    <lineage>
        <taxon>Eukaryota</taxon>
        <taxon>Metazoa</taxon>
        <taxon>Chordata</taxon>
        <taxon>Craniata</taxon>
        <taxon>Vertebrata</taxon>
        <taxon>Euteleostomi</taxon>
        <taxon>Lepidosauria</taxon>
        <taxon>Squamata</taxon>
        <taxon>Bifurcata</taxon>
        <taxon>Unidentata</taxon>
        <taxon>Episquamata</taxon>
        <taxon>Toxicofera</taxon>
        <taxon>Serpentes</taxon>
        <taxon>Colubroidea</taxon>
        <taxon>Colubridae</taxon>
        <taxon>Colubrinae</taxon>
        <taxon>Pantherophis</taxon>
    </lineage>
</organism>
<keyword evidence="12" id="KW-0469">Meiosis</keyword>
<evidence type="ECO:0000256" key="8">
    <source>
        <dbReference type="ARBA" id="ARBA00023117"/>
    </source>
</evidence>
<feature type="region of interest" description="Disordered" evidence="16">
    <location>
        <begin position="812"/>
        <end position="831"/>
    </location>
</feature>
<evidence type="ECO:0000256" key="12">
    <source>
        <dbReference type="ARBA" id="ARBA00023254"/>
    </source>
</evidence>
<evidence type="ECO:0000313" key="19">
    <source>
        <dbReference type="Proteomes" id="UP001652622"/>
    </source>
</evidence>
<feature type="region of interest" description="Disordered" evidence="16">
    <location>
        <begin position="415"/>
        <end position="450"/>
    </location>
</feature>
<dbReference type="PROSITE" id="PS00633">
    <property type="entry name" value="BROMODOMAIN_1"/>
    <property type="match status" value="1"/>
</dbReference>
<evidence type="ECO:0000256" key="14">
    <source>
        <dbReference type="ARBA" id="ARBA00044509"/>
    </source>
</evidence>
<evidence type="ECO:0000256" key="9">
    <source>
        <dbReference type="ARBA" id="ARBA00023159"/>
    </source>
</evidence>
<dbReference type="Proteomes" id="UP001652622">
    <property type="component" value="Unplaced"/>
</dbReference>
<feature type="compositionally biased region" description="Polar residues" evidence="16">
    <location>
        <begin position="812"/>
        <end position="825"/>
    </location>
</feature>
<keyword evidence="5" id="KW-0744">Spermatogenesis</keyword>
<dbReference type="RefSeq" id="XP_034293113.1">
    <property type="nucleotide sequence ID" value="XM_034437222.1"/>
</dbReference>
<dbReference type="PROSITE" id="PS51525">
    <property type="entry name" value="NET"/>
    <property type="match status" value="1"/>
</dbReference>
<feature type="compositionally biased region" description="Basic residues" evidence="16">
    <location>
        <begin position="476"/>
        <end position="518"/>
    </location>
</feature>
<feature type="compositionally biased region" description="Polar residues" evidence="16">
    <location>
        <begin position="882"/>
        <end position="891"/>
    </location>
</feature>
<keyword evidence="10" id="KW-0804">Transcription</keyword>
<keyword evidence="2" id="KW-0677">Repeat</keyword>
<evidence type="ECO:0000256" key="3">
    <source>
        <dbReference type="ARBA" id="ARBA00022782"/>
    </source>
</evidence>
<feature type="compositionally biased region" description="Basic and acidic residues" evidence="16">
    <location>
        <begin position="951"/>
        <end position="988"/>
    </location>
</feature>
<keyword evidence="9" id="KW-0010">Activator</keyword>
<dbReference type="Pfam" id="PF00439">
    <property type="entry name" value="Bromodomain"/>
    <property type="match status" value="2"/>
</dbReference>
<feature type="domain" description="Bromo" evidence="17">
    <location>
        <begin position="75"/>
        <end position="147"/>
    </location>
</feature>
<evidence type="ECO:0000256" key="16">
    <source>
        <dbReference type="SAM" id="MobiDB-lite"/>
    </source>
</evidence>
<dbReference type="InterPro" id="IPR043508">
    <property type="entry name" value="Bromo_Brdt_I"/>
</dbReference>
<feature type="compositionally biased region" description="Basic and acidic residues" evidence="16">
    <location>
        <begin position="892"/>
        <end position="903"/>
    </location>
</feature>
<dbReference type="AlphaFoldDB" id="A0A6P9DA10"/>
<dbReference type="PROSITE" id="PS50014">
    <property type="entry name" value="BROMODOMAIN_2"/>
    <property type="match status" value="2"/>
</dbReference>
<accession>A0A6P9DA10</accession>
<dbReference type="FunFam" id="1.20.1270.220:FF:000001">
    <property type="entry name" value="bromodomain-containing protein 2 isoform X1"/>
    <property type="match status" value="1"/>
</dbReference>
<evidence type="ECO:0000256" key="2">
    <source>
        <dbReference type="ARBA" id="ARBA00022737"/>
    </source>
</evidence>
<dbReference type="Gene3D" id="1.20.920.10">
    <property type="entry name" value="Bromodomain-like"/>
    <property type="match status" value="2"/>
</dbReference>
<evidence type="ECO:0000313" key="20">
    <source>
        <dbReference type="RefSeq" id="XP_034293113.1"/>
    </source>
</evidence>
<evidence type="ECO:0000256" key="6">
    <source>
        <dbReference type="ARBA" id="ARBA00023015"/>
    </source>
</evidence>
<keyword evidence="6" id="KW-0805">Transcription regulation</keyword>
<dbReference type="GO" id="GO:0006355">
    <property type="term" value="P:regulation of DNA-templated transcription"/>
    <property type="evidence" value="ECO:0007669"/>
    <property type="project" value="TreeGrafter"/>
</dbReference>
<dbReference type="PANTHER" id="PTHR22880">
    <property type="entry name" value="FALZ-RELATED BROMODOMAIN-CONTAINING PROTEINS"/>
    <property type="match status" value="1"/>
</dbReference>
<feature type="region of interest" description="Disordered" evidence="16">
    <location>
        <begin position="173"/>
        <end position="196"/>
    </location>
</feature>
<keyword evidence="19" id="KW-1185">Reference proteome</keyword>
<keyword evidence="8 15" id="KW-0103">Bromodomain</keyword>
<dbReference type="CTD" id="676"/>
<dbReference type="GO" id="GO:0000785">
    <property type="term" value="C:chromatin"/>
    <property type="evidence" value="ECO:0007669"/>
    <property type="project" value="TreeGrafter"/>
</dbReference>
<comment type="subcellular location">
    <subcellularLocation>
        <location evidence="1">Nucleus</location>
    </subcellularLocation>
</comment>
<protein>
    <recommendedName>
        <fullName evidence="13">Bromodomain testis-specific protein</fullName>
    </recommendedName>
</protein>
<feature type="region of interest" description="Disordered" evidence="16">
    <location>
        <begin position="951"/>
        <end position="1012"/>
    </location>
</feature>
<evidence type="ECO:0000256" key="7">
    <source>
        <dbReference type="ARBA" id="ARBA00023054"/>
    </source>
</evidence>
<dbReference type="SUPFAM" id="SSF47370">
    <property type="entry name" value="Bromodomain"/>
    <property type="match status" value="2"/>
</dbReference>
<dbReference type="InterPro" id="IPR050935">
    <property type="entry name" value="Bromo_chromatin_reader"/>
</dbReference>
<feature type="domain" description="NET" evidence="18">
    <location>
        <begin position="529"/>
        <end position="611"/>
    </location>
</feature>
<reference evidence="20" key="1">
    <citation type="submission" date="2025-08" db="UniProtKB">
        <authorList>
            <consortium name="RefSeq"/>
        </authorList>
    </citation>
    <scope>IDENTIFICATION</scope>
    <source>
        <tissue evidence="20">Blood</tissue>
    </source>
</reference>
<dbReference type="GO" id="GO:0051321">
    <property type="term" value="P:meiotic cell cycle"/>
    <property type="evidence" value="ECO:0007669"/>
    <property type="project" value="UniProtKB-KW"/>
</dbReference>
<sequence length="1053" mass="119141">MYSTPWKIAHDCLKEMEEADLFDTRKSSGIKMAALNPQHVTIVNPPPPNYINTEGTGCLTNQLQYLQRAVMKAMWRHNFSWPFHQPVDAEGLKLPDYYNIVKEPMDLTTIQKRLEHQYYTCAAECIENFKTMFANCYLYNKPGDDIVFMAQELEKVFLQKIAQMPPDEKIVVTNKGKKGEGNTDTAEQSDAKKSIIQQTKKSRKIKQFQMKIATLQLHTAEPSPSLSVTPTSEAVIKPCSCNEKGVKRKADTTTATITASSESSPVLLEPKITKISTREEFLSQEALSDSWQPTEPTENIELIEPLEYCNEILIELMSNQHAAYAWPFYKPIETAALDPEEYLNIIKCPMDLGTIKNKLDNCEYKDTQEFAADIRLMFMNYYRYHSPDHEIVSMARKLQDVFEMMFARIPDEPLTGKPLLHTTTRSPTPVSSDSSSNISSDESSEKEQAKRLEELQDQLKAVHQQLQALAKTTMPRLKKKGKSKEKSKSKAKMKPAIQKSRKMKPLKKKMSLNLHSKKSQQQEELAGLKSEDEDTAKPMTYDEKRQLSLDINKLPGEKLGRVVYIIQSREPSLRHSNLEEIEIDFEALQASTLRALEKYVMTCLRKRPKKNYAKNPKDQFTLEKPQAQRLLNVSGLLCSIKQNAKSGKNAESKIYGRPSRLSESSSSSSSSNSNVSSASESTSNDSSSSDSSNSESEAYIKDNGNGKKDLFCREQLKIPLHHPEMSCNVVPQMWTPSPLSKLPQRATKARASHQLLSCSRPLQLSPLKLREQSIISPSGIVAVVSPLHCKPVQETTPSDTLAIQASHNPSYKLSEVPCSSSSNKASDNRKEIRKPSLLHQRLPSALQAKSSMAVAKVTPTDQEQKLKASFSDGHWRPRMTESAQGTITENCSDNREDKKKREVKPQMPLIKDIKVKHADSWTSLGKMVSVPVSVKSSNESFRQFQKAALEKGENEWAKERKKRLEQAERKLKKHPQEKERNSREKDLKSTAVKEGCPIPNITGSGREQAPNLVIDRNLARKLEQERRRREALKSTIDMNFQSDVMATFEETLQ</sequence>
<name>A0A6P9DA10_PANGU</name>
<dbReference type="Gene3D" id="1.20.1270.220">
    <property type="match status" value="1"/>
</dbReference>
<evidence type="ECO:0000256" key="11">
    <source>
        <dbReference type="ARBA" id="ARBA00023242"/>
    </source>
</evidence>
<dbReference type="FunFam" id="1.20.920.10:FF:000003">
    <property type="entry name" value="Bromodomain-containing protein 2"/>
    <property type="match status" value="1"/>
</dbReference>
<evidence type="ECO:0000256" key="1">
    <source>
        <dbReference type="ARBA" id="ARBA00004123"/>
    </source>
</evidence>
<dbReference type="SMART" id="SM00297">
    <property type="entry name" value="BROMO"/>
    <property type="match status" value="2"/>
</dbReference>
<feature type="compositionally biased region" description="Low complexity" evidence="16">
    <location>
        <begin position="662"/>
        <end position="697"/>
    </location>
</feature>
<evidence type="ECO:0000256" key="15">
    <source>
        <dbReference type="PROSITE-ProRule" id="PRU00035"/>
    </source>
</evidence>
<dbReference type="Pfam" id="PF17105">
    <property type="entry name" value="BRD4_CDT"/>
    <property type="match status" value="1"/>
</dbReference>
<feature type="compositionally biased region" description="Low complexity" evidence="16">
    <location>
        <begin position="431"/>
        <end position="441"/>
    </location>
</feature>
<evidence type="ECO:0000256" key="13">
    <source>
        <dbReference type="ARBA" id="ARBA00040033"/>
    </source>
</evidence>
<dbReference type="InterPro" id="IPR031354">
    <property type="entry name" value="BRD4_CDT"/>
</dbReference>
<feature type="domain" description="Bromo" evidence="17">
    <location>
        <begin position="320"/>
        <end position="392"/>
    </location>
</feature>
<keyword evidence="4" id="KW-0156">Chromatin regulator</keyword>
<dbReference type="InterPro" id="IPR038336">
    <property type="entry name" value="NET_sf"/>
</dbReference>
<keyword evidence="7" id="KW-0175">Coiled coil</keyword>
<evidence type="ECO:0000259" key="17">
    <source>
        <dbReference type="PROSITE" id="PS50014"/>
    </source>
</evidence>
<evidence type="ECO:0000256" key="5">
    <source>
        <dbReference type="ARBA" id="ARBA00022871"/>
    </source>
</evidence>
<dbReference type="Pfam" id="PF17035">
    <property type="entry name" value="BET"/>
    <property type="match status" value="1"/>
</dbReference>
<evidence type="ECO:0000259" key="18">
    <source>
        <dbReference type="PROSITE" id="PS51525"/>
    </source>
</evidence>
<dbReference type="GO" id="GO:0007283">
    <property type="term" value="P:spermatogenesis"/>
    <property type="evidence" value="ECO:0007669"/>
    <property type="project" value="UniProtKB-KW"/>
</dbReference>
<evidence type="ECO:0000256" key="10">
    <source>
        <dbReference type="ARBA" id="ARBA00023163"/>
    </source>
</evidence>
<dbReference type="FunFam" id="1.20.920.10:FF:000002">
    <property type="entry name" value="Bromodomain-containing protein 4"/>
    <property type="match status" value="1"/>
</dbReference>
<dbReference type="CDD" id="cd05497">
    <property type="entry name" value="Bromo_Brdt_I_like"/>
    <property type="match status" value="1"/>
</dbReference>
<feature type="region of interest" description="Disordered" evidence="16">
    <location>
        <begin position="648"/>
        <end position="704"/>
    </location>
</feature>
<dbReference type="PANTHER" id="PTHR22880:SF175">
    <property type="entry name" value="BROMODOMAIN TESTIS-SPECIFIC PROTEIN"/>
    <property type="match status" value="1"/>
</dbReference>
<dbReference type="GO" id="GO:0005634">
    <property type="term" value="C:nucleus"/>
    <property type="evidence" value="ECO:0007669"/>
    <property type="project" value="UniProtKB-SubCell"/>
</dbReference>
<dbReference type="InterPro" id="IPR001487">
    <property type="entry name" value="Bromodomain"/>
</dbReference>
<dbReference type="InterPro" id="IPR018359">
    <property type="entry name" value="Bromodomain_CS"/>
</dbReference>
<dbReference type="GO" id="GO:0006338">
    <property type="term" value="P:chromatin remodeling"/>
    <property type="evidence" value="ECO:0007669"/>
    <property type="project" value="TreeGrafter"/>
</dbReference>